<protein>
    <recommendedName>
        <fullName evidence="13">Reverse transcriptase domain-containing protein</fullName>
    </recommendedName>
</protein>
<evidence type="ECO:0008006" key="13">
    <source>
        <dbReference type="Google" id="ProtNLM"/>
    </source>
</evidence>
<keyword evidence="12" id="KW-1185">Reference proteome</keyword>
<dbReference type="GO" id="GO:0006508">
    <property type="term" value="P:proteolysis"/>
    <property type="evidence" value="ECO:0007669"/>
    <property type="project" value="UniProtKB-KW"/>
</dbReference>
<evidence type="ECO:0000259" key="9">
    <source>
        <dbReference type="Pfam" id="PF17919"/>
    </source>
</evidence>
<dbReference type="Pfam" id="PF17919">
    <property type="entry name" value="RT_RNaseH_2"/>
    <property type="match status" value="1"/>
</dbReference>
<keyword evidence="4" id="KW-0540">Nuclease</keyword>
<dbReference type="InterPro" id="IPR041577">
    <property type="entry name" value="RT_RNaseH_2"/>
</dbReference>
<gene>
    <name evidence="11" type="ORF">MTR67_044051</name>
</gene>
<evidence type="ECO:0000259" key="10">
    <source>
        <dbReference type="Pfam" id="PF24626"/>
    </source>
</evidence>
<evidence type="ECO:0000313" key="12">
    <source>
        <dbReference type="Proteomes" id="UP001234989"/>
    </source>
</evidence>
<evidence type="ECO:0000256" key="5">
    <source>
        <dbReference type="ARBA" id="ARBA00022759"/>
    </source>
</evidence>
<evidence type="ECO:0000256" key="7">
    <source>
        <dbReference type="ARBA" id="ARBA00022918"/>
    </source>
</evidence>
<dbReference type="Proteomes" id="UP001234989">
    <property type="component" value="Chromosome 10"/>
</dbReference>
<organism evidence="11 12">
    <name type="scientific">Solanum verrucosum</name>
    <dbReference type="NCBI Taxonomy" id="315347"/>
    <lineage>
        <taxon>Eukaryota</taxon>
        <taxon>Viridiplantae</taxon>
        <taxon>Streptophyta</taxon>
        <taxon>Embryophyta</taxon>
        <taxon>Tracheophyta</taxon>
        <taxon>Spermatophyta</taxon>
        <taxon>Magnoliopsida</taxon>
        <taxon>eudicotyledons</taxon>
        <taxon>Gunneridae</taxon>
        <taxon>Pentapetalae</taxon>
        <taxon>asterids</taxon>
        <taxon>lamiids</taxon>
        <taxon>Solanales</taxon>
        <taxon>Solanaceae</taxon>
        <taxon>Solanoideae</taxon>
        <taxon>Solaneae</taxon>
        <taxon>Solanum</taxon>
    </lineage>
</organism>
<keyword evidence="3" id="KW-0548">Nucleotidyltransferase</keyword>
<keyword evidence="6" id="KW-0378">Hydrolase</keyword>
<dbReference type="Gene3D" id="3.10.10.10">
    <property type="entry name" value="HIV Type 1 Reverse Transcriptase, subunit A, domain 1"/>
    <property type="match status" value="2"/>
</dbReference>
<reference evidence="11" key="1">
    <citation type="submission" date="2023-08" db="EMBL/GenBank/DDBJ databases">
        <title>A de novo genome assembly of Solanum verrucosum Schlechtendal, a Mexican diploid species geographically isolated from the other diploid A-genome species in potato relatives.</title>
        <authorList>
            <person name="Hosaka K."/>
        </authorList>
    </citation>
    <scope>NUCLEOTIDE SEQUENCE</scope>
    <source>
        <tissue evidence="11">Young leaves</tissue>
    </source>
</reference>
<evidence type="ECO:0000256" key="3">
    <source>
        <dbReference type="ARBA" id="ARBA00022695"/>
    </source>
</evidence>
<dbReference type="GO" id="GO:0003964">
    <property type="term" value="F:RNA-directed DNA polymerase activity"/>
    <property type="evidence" value="ECO:0007669"/>
    <property type="project" value="UniProtKB-KW"/>
</dbReference>
<dbReference type="Pfam" id="PF00078">
    <property type="entry name" value="RVT_1"/>
    <property type="match status" value="1"/>
</dbReference>
<sequence length="560" mass="63712">MTLEIPGREKLEWERVYKPKPAKVISFIRAGKLVGQGCLAYLAHFRDVDGDSPSMESIPEPMTRPISITPYRMTPVELRELKAQIQELLHKGFICPSASPGGAHVLFVRRMGASVFSKIDLRFGYHQLNIRPGDVPKTAFRTRYGHYEFLVMSFGLTNAPAAFMSLMNGVFKPFLNSFVIIFIDDILVYSKSKEEYANHLRIDLGDLGKQKLYAKFSKCEFWLTLVAFLGLTIKKVPFEWTNKCEEIFQKLKTLLTTTPILTLPVEGKDFIVYCDASHSRLDVVLMHEINAIAYASQQLKKNLNMRQRRWMELLKDYYDFTIQYHPGKANVVADALSQKTLGISKKGGVLASIEVRPTLIEKIKAKQFEDESLNEPEGRQCLVRHKMWLLIRKVCSSVNANSEMEVGKDSYGFCGCIPKTLGKFDSIWVVVGKLTKSAHFIPVRVDYNAQQLAKVYVKEIVRLHGYPFPSSRTVSRHKNYTDRKVRDMTFQAGEEVLLKVSPIKGVMRFGKKGKLSPRYIGPFDIFECVGHVAYRLALPPSLPGVSMLKKYHGDGDYIIK</sequence>
<dbReference type="InterPro" id="IPR043502">
    <property type="entry name" value="DNA/RNA_pol_sf"/>
</dbReference>
<evidence type="ECO:0000256" key="4">
    <source>
        <dbReference type="ARBA" id="ARBA00022722"/>
    </source>
</evidence>
<dbReference type="EMBL" id="CP133621">
    <property type="protein sequence ID" value="WMV50666.1"/>
    <property type="molecule type" value="Genomic_DNA"/>
</dbReference>
<dbReference type="PANTHER" id="PTHR24559">
    <property type="entry name" value="TRANSPOSON TY3-I GAG-POL POLYPROTEIN"/>
    <property type="match status" value="1"/>
</dbReference>
<dbReference type="InterPro" id="IPR056924">
    <property type="entry name" value="SH3_Tf2-1"/>
</dbReference>
<accession>A0AAF0UT56</accession>
<evidence type="ECO:0000256" key="1">
    <source>
        <dbReference type="ARBA" id="ARBA00022670"/>
    </source>
</evidence>
<evidence type="ECO:0000256" key="6">
    <source>
        <dbReference type="ARBA" id="ARBA00022801"/>
    </source>
</evidence>
<dbReference type="Gene3D" id="3.30.70.270">
    <property type="match status" value="1"/>
</dbReference>
<evidence type="ECO:0000313" key="11">
    <source>
        <dbReference type="EMBL" id="WMV50666.1"/>
    </source>
</evidence>
<keyword evidence="2" id="KW-0808">Transferase</keyword>
<dbReference type="InterPro" id="IPR000477">
    <property type="entry name" value="RT_dom"/>
</dbReference>
<feature type="domain" description="Reverse transcriptase" evidence="8">
    <location>
        <begin position="71"/>
        <end position="233"/>
    </location>
</feature>
<dbReference type="PANTHER" id="PTHR24559:SF444">
    <property type="entry name" value="REVERSE TRANSCRIPTASE DOMAIN-CONTAINING PROTEIN"/>
    <property type="match status" value="1"/>
</dbReference>
<keyword evidence="5" id="KW-0255">Endonuclease</keyword>
<feature type="domain" description="Reverse transcriptase/retrotransposon-derived protein RNase H-like" evidence="9">
    <location>
        <begin position="240"/>
        <end position="314"/>
    </location>
</feature>
<dbReference type="InterPro" id="IPR053134">
    <property type="entry name" value="RNA-dir_DNA_polymerase"/>
</dbReference>
<keyword evidence="7" id="KW-0695">RNA-directed DNA polymerase</keyword>
<dbReference type="AlphaFoldDB" id="A0AAF0UT56"/>
<dbReference type="Pfam" id="PF24626">
    <property type="entry name" value="SH3_Tf2-1"/>
    <property type="match status" value="1"/>
</dbReference>
<evidence type="ECO:0000256" key="2">
    <source>
        <dbReference type="ARBA" id="ARBA00022679"/>
    </source>
</evidence>
<dbReference type="GO" id="GO:0004519">
    <property type="term" value="F:endonuclease activity"/>
    <property type="evidence" value="ECO:0007669"/>
    <property type="project" value="UniProtKB-KW"/>
</dbReference>
<dbReference type="SUPFAM" id="SSF56672">
    <property type="entry name" value="DNA/RNA polymerases"/>
    <property type="match status" value="1"/>
</dbReference>
<keyword evidence="1" id="KW-0645">Protease</keyword>
<proteinExistence type="predicted"/>
<feature type="domain" description="Tf2-1-like SH3-like" evidence="10">
    <location>
        <begin position="493"/>
        <end position="552"/>
    </location>
</feature>
<dbReference type="CDD" id="cd01647">
    <property type="entry name" value="RT_LTR"/>
    <property type="match status" value="1"/>
</dbReference>
<dbReference type="GO" id="GO:0008233">
    <property type="term" value="F:peptidase activity"/>
    <property type="evidence" value="ECO:0007669"/>
    <property type="project" value="UniProtKB-KW"/>
</dbReference>
<dbReference type="FunFam" id="3.10.10.10:FF:000007">
    <property type="entry name" value="Retrovirus-related Pol polyprotein from transposon 17.6-like Protein"/>
    <property type="match status" value="1"/>
</dbReference>
<evidence type="ECO:0000259" key="8">
    <source>
        <dbReference type="Pfam" id="PF00078"/>
    </source>
</evidence>
<dbReference type="InterPro" id="IPR043128">
    <property type="entry name" value="Rev_trsase/Diguanyl_cyclase"/>
</dbReference>
<name>A0AAF0UT56_SOLVR</name>